<dbReference type="PANTHER" id="PTHR37984">
    <property type="entry name" value="PROTEIN CBG26694"/>
    <property type="match status" value="1"/>
</dbReference>
<accession>A0A5B6W5Q2</accession>
<feature type="region of interest" description="Disordered" evidence="1">
    <location>
        <begin position="1"/>
        <end position="26"/>
    </location>
</feature>
<dbReference type="EMBL" id="SMMG02000004">
    <property type="protein sequence ID" value="KAA3477030.1"/>
    <property type="molecule type" value="Genomic_DNA"/>
</dbReference>
<feature type="domain" description="Reverse transcriptase" evidence="2">
    <location>
        <begin position="125"/>
        <end position="195"/>
    </location>
</feature>
<dbReference type="Pfam" id="PF00078">
    <property type="entry name" value="RVT_1"/>
    <property type="match status" value="1"/>
</dbReference>
<dbReference type="AlphaFoldDB" id="A0A5B6W5Q2"/>
<organism evidence="4 5">
    <name type="scientific">Gossypium australe</name>
    <dbReference type="NCBI Taxonomy" id="47621"/>
    <lineage>
        <taxon>Eukaryota</taxon>
        <taxon>Viridiplantae</taxon>
        <taxon>Streptophyta</taxon>
        <taxon>Embryophyta</taxon>
        <taxon>Tracheophyta</taxon>
        <taxon>Spermatophyta</taxon>
        <taxon>Magnoliopsida</taxon>
        <taxon>eudicotyledons</taxon>
        <taxon>Gunneridae</taxon>
        <taxon>Pentapetalae</taxon>
        <taxon>rosids</taxon>
        <taxon>malvids</taxon>
        <taxon>Malvales</taxon>
        <taxon>Malvaceae</taxon>
        <taxon>Malvoideae</taxon>
        <taxon>Gossypium</taxon>
    </lineage>
</organism>
<dbReference type="FunFam" id="3.30.70.270:FF:000020">
    <property type="entry name" value="Transposon Tf2-6 polyprotein-like Protein"/>
    <property type="match status" value="1"/>
</dbReference>
<evidence type="ECO:0000259" key="2">
    <source>
        <dbReference type="Pfam" id="PF00078"/>
    </source>
</evidence>
<protein>
    <submittedName>
        <fullName evidence="4">Retrovirus-related Pol polyprotein from transposon 297 family</fullName>
    </submittedName>
</protein>
<dbReference type="SUPFAM" id="SSF56672">
    <property type="entry name" value="DNA/RNA polymerases"/>
    <property type="match status" value="1"/>
</dbReference>
<dbReference type="InterPro" id="IPR043502">
    <property type="entry name" value="DNA/RNA_pol_sf"/>
</dbReference>
<dbReference type="InterPro" id="IPR000477">
    <property type="entry name" value="RT_dom"/>
</dbReference>
<dbReference type="Pfam" id="PF17921">
    <property type="entry name" value="Integrase_H2C2"/>
    <property type="match status" value="1"/>
</dbReference>
<dbReference type="OrthoDB" id="2013610at2759"/>
<dbReference type="InterPro" id="IPR043128">
    <property type="entry name" value="Rev_trsase/Diguanyl_cyclase"/>
</dbReference>
<evidence type="ECO:0000313" key="4">
    <source>
        <dbReference type="EMBL" id="KAA3477030.1"/>
    </source>
</evidence>
<gene>
    <name evidence="4" type="ORF">EPI10_010951</name>
</gene>
<dbReference type="InterPro" id="IPR041588">
    <property type="entry name" value="Integrase_H2C2"/>
</dbReference>
<evidence type="ECO:0000259" key="3">
    <source>
        <dbReference type="Pfam" id="PF17921"/>
    </source>
</evidence>
<dbReference type="Gene3D" id="3.30.70.270">
    <property type="match status" value="2"/>
</dbReference>
<proteinExistence type="predicted"/>
<evidence type="ECO:0000256" key="1">
    <source>
        <dbReference type="SAM" id="MobiDB-lite"/>
    </source>
</evidence>
<dbReference type="Proteomes" id="UP000325315">
    <property type="component" value="Unassembled WGS sequence"/>
</dbReference>
<name>A0A5B6W5Q2_9ROSI</name>
<sequence>MGQSLVAASRPSADKGKGILGGPPSGKSLILPPMQDSLTWDTYARGLRERFGSATFLNPMTELVSLKQTGTADAYHNHFLESVEQEPEATTLILSLHALQRSQGHNTIRIVANMGQVWVIRDSNSPFASLIVMVKLLSKSVLAFFDGILIYSNSWSNHLVHLKDVLQLLRDNKLFDKKSKCTFGTHQIEYLGHVISSGLVTMDTSKVDGVLCWPTPKTVRELRGFLGLSGYYRQFIRHYVILARPLTDLLKKDILWNWIEAANSAFNMLKQAIYQALVLSLLYFKEEFCIDIDTCGQEVGAMLLKKGCMSRNGSYCNTLVAYPGAHTIRHNFLGIVYWKGLSRDVKLWTRECPTCQKCKVDLSASPRLLQPLPIPIRAWESIIMDFVEGLPNSMGKNVIMVVVERSTSYMECSNP</sequence>
<keyword evidence="5" id="KW-1185">Reference proteome</keyword>
<dbReference type="InterPro" id="IPR050951">
    <property type="entry name" value="Retrovirus_Pol_polyprotein"/>
</dbReference>
<feature type="domain" description="Integrase zinc-binding" evidence="3">
    <location>
        <begin position="322"/>
        <end position="360"/>
    </location>
</feature>
<reference evidence="5" key="1">
    <citation type="journal article" date="2019" name="Plant Biotechnol. J.">
        <title>Genome sequencing of the Australian wild diploid species Gossypium australe highlights disease resistance and delayed gland morphogenesis.</title>
        <authorList>
            <person name="Cai Y."/>
            <person name="Cai X."/>
            <person name="Wang Q."/>
            <person name="Wang P."/>
            <person name="Zhang Y."/>
            <person name="Cai C."/>
            <person name="Xu Y."/>
            <person name="Wang K."/>
            <person name="Zhou Z."/>
            <person name="Wang C."/>
            <person name="Geng S."/>
            <person name="Li B."/>
            <person name="Dong Q."/>
            <person name="Hou Y."/>
            <person name="Wang H."/>
            <person name="Ai P."/>
            <person name="Liu Z."/>
            <person name="Yi F."/>
            <person name="Sun M."/>
            <person name="An G."/>
            <person name="Cheng J."/>
            <person name="Zhang Y."/>
            <person name="Shi Q."/>
            <person name="Xie Y."/>
            <person name="Shi X."/>
            <person name="Chang Y."/>
            <person name="Huang F."/>
            <person name="Chen Y."/>
            <person name="Hong S."/>
            <person name="Mi L."/>
            <person name="Sun Q."/>
            <person name="Zhang L."/>
            <person name="Zhou B."/>
            <person name="Peng R."/>
            <person name="Zhang X."/>
            <person name="Liu F."/>
        </authorList>
    </citation>
    <scope>NUCLEOTIDE SEQUENCE [LARGE SCALE GENOMIC DNA]</scope>
    <source>
        <strain evidence="5">cv. PA1801</strain>
    </source>
</reference>
<comment type="caution">
    <text evidence="4">The sequence shown here is derived from an EMBL/GenBank/DDBJ whole genome shotgun (WGS) entry which is preliminary data.</text>
</comment>
<dbReference type="PANTHER" id="PTHR37984:SF5">
    <property type="entry name" value="PROTEIN NYNRIN-LIKE"/>
    <property type="match status" value="1"/>
</dbReference>
<evidence type="ECO:0000313" key="5">
    <source>
        <dbReference type="Proteomes" id="UP000325315"/>
    </source>
</evidence>